<evidence type="ECO:0000313" key="3">
    <source>
        <dbReference type="Proteomes" id="UP000235533"/>
    </source>
</evidence>
<comment type="caution">
    <text evidence="2">The sequence shown here is derived from an EMBL/GenBank/DDBJ whole genome shotgun (WGS) entry which is preliminary data.</text>
</comment>
<organism evidence="2 3">
    <name type="scientific">Vibrio splendidus</name>
    <dbReference type="NCBI Taxonomy" id="29497"/>
    <lineage>
        <taxon>Bacteria</taxon>
        <taxon>Pseudomonadati</taxon>
        <taxon>Pseudomonadota</taxon>
        <taxon>Gammaproteobacteria</taxon>
        <taxon>Vibrionales</taxon>
        <taxon>Vibrionaceae</taxon>
        <taxon>Vibrio</taxon>
    </lineage>
</organism>
<keyword evidence="1" id="KW-0732">Signal</keyword>
<reference evidence="3" key="1">
    <citation type="submission" date="2016-07" db="EMBL/GenBank/DDBJ databases">
        <title>Nontailed viruses are major unrecognized killers of bacteria in the ocean.</title>
        <authorList>
            <person name="Kauffman K."/>
            <person name="Hussain F."/>
            <person name="Yang J."/>
            <person name="Arevalo P."/>
            <person name="Brown J."/>
            <person name="Cutler M."/>
            <person name="Kelly L."/>
            <person name="Polz M.F."/>
        </authorList>
    </citation>
    <scope>NUCLEOTIDE SEQUENCE [LARGE SCALE GENOMIC DNA]</scope>
    <source>
        <strain evidence="3">10N.261.48.B5</strain>
    </source>
</reference>
<dbReference type="EMBL" id="MCZF01000270">
    <property type="protein sequence ID" value="PMM42733.1"/>
    <property type="molecule type" value="Genomic_DNA"/>
</dbReference>
<dbReference type="AlphaFoldDB" id="A0A2N7JM94"/>
<dbReference type="Proteomes" id="UP000235533">
    <property type="component" value="Unassembled WGS sequence"/>
</dbReference>
<protein>
    <submittedName>
        <fullName evidence="2">Uncharacterized protein</fullName>
    </submittedName>
</protein>
<name>A0A2N7JM94_VIBSP</name>
<feature type="chain" id="PRO_5014801993" evidence="1">
    <location>
        <begin position="19"/>
        <end position="92"/>
    </location>
</feature>
<evidence type="ECO:0000256" key="1">
    <source>
        <dbReference type="SAM" id="SignalP"/>
    </source>
</evidence>
<accession>A0A2N7JM94</accession>
<proteinExistence type="predicted"/>
<sequence>MKKLILLLLFFSFSVASNSDTEFVITPLVPTELTSPKVSESETLGHICKSVVCTSLSKEQTIPHVGDVPPREGNITLNAISGLAYILSSGNG</sequence>
<evidence type="ECO:0000313" key="2">
    <source>
        <dbReference type="EMBL" id="PMM42733.1"/>
    </source>
</evidence>
<gene>
    <name evidence="2" type="ORF">BCT54_07910</name>
</gene>
<feature type="signal peptide" evidence="1">
    <location>
        <begin position="1"/>
        <end position="18"/>
    </location>
</feature>